<evidence type="ECO:0000256" key="1">
    <source>
        <dbReference type="ARBA" id="ARBA00001164"/>
    </source>
</evidence>
<dbReference type="UniPathway" id="UPA00035">
    <property type="reaction ID" value="UER00042"/>
</dbReference>
<dbReference type="NCBIfam" id="NF002297">
    <property type="entry name" value="PRK01222.1-3"/>
    <property type="match status" value="1"/>
</dbReference>
<dbReference type="AlphaFoldDB" id="A0A6B3VWI8"/>
<dbReference type="Pfam" id="PF00697">
    <property type="entry name" value="PRAI"/>
    <property type="match status" value="1"/>
</dbReference>
<dbReference type="GO" id="GO:0000162">
    <property type="term" value="P:L-tryptophan biosynthetic process"/>
    <property type="evidence" value="ECO:0007669"/>
    <property type="project" value="UniProtKB-UniRule"/>
</dbReference>
<keyword evidence="9 10" id="KW-0413">Isomerase</keyword>
<dbReference type="PANTHER" id="PTHR42894:SF1">
    <property type="entry name" value="N-(5'-PHOSPHORIBOSYL)ANTHRANILATE ISOMERASE"/>
    <property type="match status" value="1"/>
</dbReference>
<proteinExistence type="inferred from homology"/>
<evidence type="ECO:0000256" key="6">
    <source>
        <dbReference type="ARBA" id="ARBA00022605"/>
    </source>
</evidence>
<evidence type="ECO:0000256" key="9">
    <source>
        <dbReference type="ARBA" id="ARBA00023235"/>
    </source>
</evidence>
<comment type="caution">
    <text evidence="13">The sequence shown here is derived from an EMBL/GenBank/DDBJ whole genome shotgun (WGS) entry which is preliminary data.</text>
</comment>
<dbReference type="FunFam" id="3.20.20.70:FF:000075">
    <property type="entry name" value="Tryptophan biosynthesis protein TRP1"/>
    <property type="match status" value="1"/>
</dbReference>
<evidence type="ECO:0000259" key="11">
    <source>
        <dbReference type="Pfam" id="PF00697"/>
    </source>
</evidence>
<dbReference type="EC" id="5.3.1.24" evidence="4 10"/>
<name>A0A6B3VWI8_9BACI</name>
<evidence type="ECO:0000313" key="15">
    <source>
        <dbReference type="Proteomes" id="UP000570010"/>
    </source>
</evidence>
<dbReference type="InterPro" id="IPR001240">
    <property type="entry name" value="PRAI_dom"/>
</dbReference>
<organism evidence="13 14">
    <name type="scientific">Bacillus aquiflavi</name>
    <dbReference type="NCBI Taxonomy" id="2672567"/>
    <lineage>
        <taxon>Bacteria</taxon>
        <taxon>Bacillati</taxon>
        <taxon>Bacillota</taxon>
        <taxon>Bacilli</taxon>
        <taxon>Bacillales</taxon>
        <taxon>Bacillaceae</taxon>
        <taxon>Bacillus</taxon>
    </lineage>
</organism>
<keyword evidence="6 10" id="KW-0028">Amino-acid biosynthesis</keyword>
<reference evidence="13 14" key="1">
    <citation type="submission" date="2020-02" db="EMBL/GenBank/DDBJ databases">
        <title>Bacillus aquiflavi sp. nov., isolated from yellow water of strong flavor Chinese baijiu in Yibin region of China.</title>
        <authorList>
            <person name="Xie J."/>
        </authorList>
    </citation>
    <scope>NUCLEOTIDE SEQUENCE [LARGE SCALE GENOMIC DNA]</scope>
    <source>
        <strain evidence="13 14">3H-10</strain>
    </source>
</reference>
<dbReference type="EMBL" id="JAAIWN010000034">
    <property type="protein sequence ID" value="NEY82429.1"/>
    <property type="molecule type" value="Genomic_DNA"/>
</dbReference>
<feature type="domain" description="N-(5'phosphoribosyl) anthranilate isomerase (PRAI)" evidence="11">
    <location>
        <begin position="3"/>
        <end position="196"/>
    </location>
</feature>
<keyword evidence="14" id="KW-1185">Reference proteome</keyword>
<dbReference type="SUPFAM" id="SSF51366">
    <property type="entry name" value="Ribulose-phoshate binding barrel"/>
    <property type="match status" value="1"/>
</dbReference>
<dbReference type="NCBIfam" id="NF002298">
    <property type="entry name" value="PRK01222.1-4"/>
    <property type="match status" value="1"/>
</dbReference>
<evidence type="ECO:0000256" key="7">
    <source>
        <dbReference type="ARBA" id="ARBA00022822"/>
    </source>
</evidence>
<dbReference type="PANTHER" id="PTHR42894">
    <property type="entry name" value="N-(5'-PHOSPHORIBOSYL)ANTHRANILATE ISOMERASE"/>
    <property type="match status" value="1"/>
</dbReference>
<evidence type="ECO:0000256" key="4">
    <source>
        <dbReference type="ARBA" id="ARBA00012572"/>
    </source>
</evidence>
<evidence type="ECO:0000313" key="14">
    <source>
        <dbReference type="Proteomes" id="UP000472971"/>
    </source>
</evidence>
<evidence type="ECO:0000256" key="3">
    <source>
        <dbReference type="ARBA" id="ARBA00007571"/>
    </source>
</evidence>
<keyword evidence="7 10" id="KW-0822">Tryptophan biosynthesis</keyword>
<comment type="similarity">
    <text evidence="3 10">Belongs to the TrpF family.</text>
</comment>
<evidence type="ECO:0000256" key="2">
    <source>
        <dbReference type="ARBA" id="ARBA00004664"/>
    </source>
</evidence>
<keyword evidence="8 10" id="KW-0057">Aromatic amino acid biosynthesis</keyword>
<evidence type="ECO:0000256" key="8">
    <source>
        <dbReference type="ARBA" id="ARBA00023141"/>
    </source>
</evidence>
<protein>
    <recommendedName>
        <fullName evidence="5 10">N-(5'-phosphoribosyl)anthranilate isomerase</fullName>
        <shortName evidence="10">PRAI</shortName>
        <ecNumber evidence="4 10">5.3.1.24</ecNumber>
    </recommendedName>
</protein>
<evidence type="ECO:0000256" key="5">
    <source>
        <dbReference type="ARBA" id="ARBA00022272"/>
    </source>
</evidence>
<accession>A0A6B3VWI8</accession>
<evidence type="ECO:0000313" key="13">
    <source>
        <dbReference type="EMBL" id="NEY82429.1"/>
    </source>
</evidence>
<dbReference type="Proteomes" id="UP000472971">
    <property type="component" value="Unassembled WGS sequence"/>
</dbReference>
<sequence length="200" mass="22367">MKVKICGITDLVTAMKAVEYGADALGFVFAQSKRKIDPISAKEIIHKLPKNVLKVGVFVNESKEVIHHIIDSCKLDLVQLHGEETSEYCKEFGKKSMKAMGIRSEHDLERVGHFPCEYILLDSPKGKYYGGNGRTFDWSFISQQHLHNKKIILAGGLNEQNVKQAISTVQPYMVDVSSGVETNGKKDIAKIKKFIETVKS</sequence>
<evidence type="ECO:0000256" key="10">
    <source>
        <dbReference type="HAMAP-Rule" id="MF_00135"/>
    </source>
</evidence>
<comment type="pathway">
    <text evidence="2 10">Amino-acid biosynthesis; L-tryptophan biosynthesis; L-tryptophan from chorismate: step 3/5.</text>
</comment>
<dbReference type="RefSeq" id="WP_163242837.1">
    <property type="nucleotide sequence ID" value="NZ_CP082780.1"/>
</dbReference>
<dbReference type="InterPro" id="IPR013785">
    <property type="entry name" value="Aldolase_TIM"/>
</dbReference>
<comment type="catalytic activity">
    <reaction evidence="1 10">
        <text>N-(5-phospho-beta-D-ribosyl)anthranilate = 1-(2-carboxyphenylamino)-1-deoxy-D-ribulose 5-phosphate</text>
        <dbReference type="Rhea" id="RHEA:21540"/>
        <dbReference type="ChEBI" id="CHEBI:18277"/>
        <dbReference type="ChEBI" id="CHEBI:58613"/>
        <dbReference type="EC" id="5.3.1.24"/>
    </reaction>
</comment>
<dbReference type="HAMAP" id="MF_00135">
    <property type="entry name" value="PRAI"/>
    <property type="match status" value="1"/>
</dbReference>
<dbReference type="InterPro" id="IPR011060">
    <property type="entry name" value="RibuloseP-bd_barrel"/>
</dbReference>
<dbReference type="CDD" id="cd00405">
    <property type="entry name" value="PRAI"/>
    <property type="match status" value="1"/>
</dbReference>
<dbReference type="GO" id="GO:0004640">
    <property type="term" value="F:phosphoribosylanthranilate isomerase activity"/>
    <property type="evidence" value="ECO:0007669"/>
    <property type="project" value="UniProtKB-UniRule"/>
</dbReference>
<reference evidence="12 15" key="2">
    <citation type="submission" date="2020-07" db="EMBL/GenBank/DDBJ databases">
        <authorList>
            <person name="Feng H."/>
        </authorList>
    </citation>
    <scope>NUCLEOTIDE SEQUENCE [LARGE SCALE GENOMIC DNA]</scope>
    <source>
        <strain evidence="12">S-12</strain>
        <strain evidence="15">s-12</strain>
    </source>
</reference>
<dbReference type="Gene3D" id="3.20.20.70">
    <property type="entry name" value="Aldolase class I"/>
    <property type="match status" value="1"/>
</dbReference>
<dbReference type="EMBL" id="JACEIO010000016">
    <property type="protein sequence ID" value="MBA4537154.1"/>
    <property type="molecule type" value="Genomic_DNA"/>
</dbReference>
<gene>
    <name evidence="10" type="primary">trpF</name>
    <name evidence="13" type="ORF">G4D64_13165</name>
    <name evidence="12" type="ORF">H1Z61_08355</name>
</gene>
<dbReference type="InterPro" id="IPR044643">
    <property type="entry name" value="TrpF_fam"/>
</dbReference>
<evidence type="ECO:0000313" key="12">
    <source>
        <dbReference type="EMBL" id="MBA4537154.1"/>
    </source>
</evidence>
<dbReference type="Proteomes" id="UP000570010">
    <property type="component" value="Unassembled WGS sequence"/>
</dbReference>